<sequence length="128" mass="13860">MPQIEFKILSTDEQRDAVVADLRQLLALNAGTLDADVSVTTGTTVDPGLEDVWRDHGFADAADNAGEVPTPATVTVDVTGYDGSVSALTARLSEVLVVRDKQPAEQLFQQVLDDPGTPRVPWFVEIRR</sequence>
<dbReference type="RefSeq" id="WP_244804373.1">
    <property type="nucleotide sequence ID" value="NZ_JALIEA010000012.1"/>
</dbReference>
<evidence type="ECO:0000313" key="1">
    <source>
        <dbReference type="EMBL" id="MCJ7858662.1"/>
    </source>
</evidence>
<accession>A0A9X1WLF5</accession>
<dbReference type="AlphaFoldDB" id="A0A9X1WLF5"/>
<dbReference type="EMBL" id="JALIEA010000012">
    <property type="protein sequence ID" value="MCJ7858662.1"/>
    <property type="molecule type" value="Genomic_DNA"/>
</dbReference>
<gene>
    <name evidence="1" type="ORF">MUN33_08025</name>
</gene>
<proteinExistence type="predicted"/>
<protein>
    <submittedName>
        <fullName evidence="1">Uncharacterized protein</fullName>
    </submittedName>
</protein>
<comment type="caution">
    <text evidence="1">The sequence shown here is derived from an EMBL/GenBank/DDBJ whole genome shotgun (WGS) entry which is preliminary data.</text>
</comment>
<name>A0A9X1WLF5_9CORY</name>
<organism evidence="1 2">
    <name type="scientific">Corynebacterium kalidii</name>
    <dbReference type="NCBI Taxonomy" id="2931982"/>
    <lineage>
        <taxon>Bacteria</taxon>
        <taxon>Bacillati</taxon>
        <taxon>Actinomycetota</taxon>
        <taxon>Actinomycetes</taxon>
        <taxon>Mycobacteriales</taxon>
        <taxon>Corynebacteriaceae</taxon>
        <taxon>Corynebacterium</taxon>
    </lineage>
</organism>
<keyword evidence="2" id="KW-1185">Reference proteome</keyword>
<evidence type="ECO:0000313" key="2">
    <source>
        <dbReference type="Proteomes" id="UP001139207"/>
    </source>
</evidence>
<dbReference type="Proteomes" id="UP001139207">
    <property type="component" value="Unassembled WGS sequence"/>
</dbReference>
<reference evidence="1" key="1">
    <citation type="submission" date="2022-04" db="EMBL/GenBank/DDBJ databases">
        <title>Corynebacterium kalidii LD5P10.</title>
        <authorList>
            <person name="Sun J.Q."/>
        </authorList>
    </citation>
    <scope>NUCLEOTIDE SEQUENCE</scope>
    <source>
        <strain evidence="1">LD5P10</strain>
    </source>
</reference>